<protein>
    <submittedName>
        <fullName evidence="1">Uncharacterized protein</fullName>
    </submittedName>
</protein>
<proteinExistence type="predicted"/>
<organism evidence="1 2">
    <name type="scientific">Crenothrix polyspora</name>
    <dbReference type="NCBI Taxonomy" id="360316"/>
    <lineage>
        <taxon>Bacteria</taxon>
        <taxon>Pseudomonadati</taxon>
        <taxon>Pseudomonadota</taxon>
        <taxon>Gammaproteobacteria</taxon>
        <taxon>Methylococcales</taxon>
        <taxon>Crenotrichaceae</taxon>
        <taxon>Crenothrix</taxon>
    </lineage>
</organism>
<evidence type="ECO:0000313" key="2">
    <source>
        <dbReference type="Proteomes" id="UP000195442"/>
    </source>
</evidence>
<gene>
    <name evidence="1" type="ORF">CRENPOLYSF2_1430002</name>
</gene>
<sequence length="54" mass="6102">MPWQPPLCDAFDGVGGMGVAFQIAFNLVGYVQHLNIIEFRHRLPRLLISLISIH</sequence>
<dbReference type="Proteomes" id="UP000195442">
    <property type="component" value="Unassembled WGS sequence"/>
</dbReference>
<dbReference type="EMBL" id="FUKJ01000050">
    <property type="protein sequence ID" value="SJM90025.1"/>
    <property type="molecule type" value="Genomic_DNA"/>
</dbReference>
<accession>A0A1R4H1D7</accession>
<dbReference type="AlphaFoldDB" id="A0A1R4H1D7"/>
<keyword evidence="2" id="KW-1185">Reference proteome</keyword>
<reference evidence="2" key="1">
    <citation type="submission" date="2017-02" db="EMBL/GenBank/DDBJ databases">
        <authorList>
            <person name="Daims H."/>
        </authorList>
    </citation>
    <scope>NUCLEOTIDE SEQUENCE [LARGE SCALE GENOMIC DNA]</scope>
</reference>
<name>A0A1R4H1D7_9GAMM</name>
<evidence type="ECO:0000313" key="1">
    <source>
        <dbReference type="EMBL" id="SJM90025.1"/>
    </source>
</evidence>